<feature type="compositionally biased region" description="Basic and acidic residues" evidence="1">
    <location>
        <begin position="178"/>
        <end position="190"/>
    </location>
</feature>
<sequence length="326" mass="35463">MTATRDRRSDPEVDAELAWDDRPIIGQFRGLQWWAAVLLAFGLTAIAAFVDMKLQDTLGKIYQGAFVVGCVGAVCLVRRRSLFGPMVQPPLIFAITAVGAVALLSDESSGGGMKLLLSVALPLTSNFPTMGITTGVVVLIGLYRWWRERDPDPEVRSNPPRQRGTDIGLDDEPGQDIAGRDRERSGKDRAGTPPRRGRPEMEELPPPDDGVARRSTGRAPRPSPEPSAGREGGRDSGREPRRRDAGAGRPERGRGEPPADAPRRGRGGEPSPRRREPGADGGKSKSKSRDERGRRDSGRDDGREGRDGRGGGQGRSPRRRPPESYR</sequence>
<evidence type="ECO:0000313" key="4">
    <source>
        <dbReference type="EMBL" id="MFC4853230.1"/>
    </source>
</evidence>
<keyword evidence="2" id="KW-0472">Membrane</keyword>
<gene>
    <name evidence="4" type="ORF">ACFPCV_06925</name>
</gene>
<keyword evidence="2" id="KW-0812">Transmembrane</keyword>
<feature type="region of interest" description="Disordered" evidence="1">
    <location>
        <begin position="150"/>
        <end position="326"/>
    </location>
</feature>
<evidence type="ECO:0000256" key="1">
    <source>
        <dbReference type="SAM" id="MobiDB-lite"/>
    </source>
</evidence>
<organism evidence="4 5">
    <name type="scientific">Actinophytocola glycyrrhizae</name>
    <dbReference type="NCBI Taxonomy" id="2044873"/>
    <lineage>
        <taxon>Bacteria</taxon>
        <taxon>Bacillati</taxon>
        <taxon>Actinomycetota</taxon>
        <taxon>Actinomycetes</taxon>
        <taxon>Pseudonocardiales</taxon>
        <taxon>Pseudonocardiaceae</taxon>
    </lineage>
</organism>
<feature type="transmembrane region" description="Helical" evidence="2">
    <location>
        <begin position="125"/>
        <end position="146"/>
    </location>
</feature>
<protein>
    <submittedName>
        <fullName evidence="4">DUF6542 domain-containing protein</fullName>
    </submittedName>
</protein>
<keyword evidence="5" id="KW-1185">Reference proteome</keyword>
<evidence type="ECO:0000313" key="5">
    <source>
        <dbReference type="Proteomes" id="UP001595859"/>
    </source>
</evidence>
<feature type="transmembrane region" description="Helical" evidence="2">
    <location>
        <begin position="61"/>
        <end position="77"/>
    </location>
</feature>
<dbReference type="EMBL" id="JBHSIS010000003">
    <property type="protein sequence ID" value="MFC4853230.1"/>
    <property type="molecule type" value="Genomic_DNA"/>
</dbReference>
<dbReference type="Pfam" id="PF20177">
    <property type="entry name" value="DUF6542"/>
    <property type="match status" value="1"/>
</dbReference>
<accession>A0ABV9RV79</accession>
<evidence type="ECO:0000256" key="2">
    <source>
        <dbReference type="SAM" id="Phobius"/>
    </source>
</evidence>
<dbReference type="InterPro" id="IPR046672">
    <property type="entry name" value="DUF6542"/>
</dbReference>
<feature type="transmembrane region" description="Helical" evidence="2">
    <location>
        <begin position="31"/>
        <end position="49"/>
    </location>
</feature>
<comment type="caution">
    <text evidence="4">The sequence shown here is derived from an EMBL/GenBank/DDBJ whole genome shotgun (WGS) entry which is preliminary data.</text>
</comment>
<feature type="transmembrane region" description="Helical" evidence="2">
    <location>
        <begin position="89"/>
        <end position="105"/>
    </location>
</feature>
<reference evidence="5" key="1">
    <citation type="journal article" date="2019" name="Int. J. Syst. Evol. Microbiol.">
        <title>The Global Catalogue of Microorganisms (GCM) 10K type strain sequencing project: providing services to taxonomists for standard genome sequencing and annotation.</title>
        <authorList>
            <consortium name="The Broad Institute Genomics Platform"/>
            <consortium name="The Broad Institute Genome Sequencing Center for Infectious Disease"/>
            <person name="Wu L."/>
            <person name="Ma J."/>
        </authorList>
    </citation>
    <scope>NUCLEOTIDE SEQUENCE [LARGE SCALE GENOMIC DNA]</scope>
    <source>
        <strain evidence="5">ZS-22-S1</strain>
    </source>
</reference>
<proteinExistence type="predicted"/>
<dbReference type="RefSeq" id="WP_378055203.1">
    <property type="nucleotide sequence ID" value="NZ_JBHSIS010000003.1"/>
</dbReference>
<feature type="domain" description="DUF6542" evidence="3">
    <location>
        <begin position="30"/>
        <end position="149"/>
    </location>
</feature>
<evidence type="ECO:0000259" key="3">
    <source>
        <dbReference type="Pfam" id="PF20177"/>
    </source>
</evidence>
<dbReference type="Proteomes" id="UP001595859">
    <property type="component" value="Unassembled WGS sequence"/>
</dbReference>
<feature type="compositionally biased region" description="Basic and acidic residues" evidence="1">
    <location>
        <begin position="287"/>
        <end position="309"/>
    </location>
</feature>
<feature type="compositionally biased region" description="Basic and acidic residues" evidence="1">
    <location>
        <begin position="231"/>
        <end position="278"/>
    </location>
</feature>
<name>A0ABV9RV79_9PSEU</name>
<keyword evidence="2" id="KW-1133">Transmembrane helix</keyword>